<proteinExistence type="predicted"/>
<reference evidence="1 2" key="1">
    <citation type="submission" date="2020-08" db="EMBL/GenBank/DDBJ databases">
        <title>Genomic Encyclopedia of Type Strains, Phase IV (KMG-IV): sequencing the most valuable type-strain genomes for metagenomic binning, comparative biology and taxonomic classification.</title>
        <authorList>
            <person name="Goeker M."/>
        </authorList>
    </citation>
    <scope>NUCLEOTIDE SEQUENCE [LARGE SCALE GENOMIC DNA]</scope>
    <source>
        <strain evidence="1 2">DSM 26944</strain>
    </source>
</reference>
<dbReference type="AlphaFoldDB" id="A0A7W9B1P4"/>
<evidence type="ECO:0000313" key="2">
    <source>
        <dbReference type="Proteomes" id="UP000555546"/>
    </source>
</evidence>
<dbReference type="Proteomes" id="UP000555546">
    <property type="component" value="Unassembled WGS sequence"/>
</dbReference>
<name>A0A7W9B1P4_9HYPH</name>
<keyword evidence="2" id="KW-1185">Reference proteome</keyword>
<protein>
    <submittedName>
        <fullName evidence="1">Uncharacterized protein</fullName>
    </submittedName>
</protein>
<organism evidence="1 2">
    <name type="scientific">Brucella daejeonensis</name>
    <dbReference type="NCBI Taxonomy" id="659015"/>
    <lineage>
        <taxon>Bacteria</taxon>
        <taxon>Pseudomonadati</taxon>
        <taxon>Pseudomonadota</taxon>
        <taxon>Alphaproteobacteria</taxon>
        <taxon>Hyphomicrobiales</taxon>
        <taxon>Brucellaceae</taxon>
        <taxon>Brucella/Ochrobactrum group</taxon>
        <taxon>Brucella</taxon>
    </lineage>
</organism>
<accession>A0A7W9B1P4</accession>
<gene>
    <name evidence="1" type="ORF">FHS76_004542</name>
</gene>
<dbReference type="EMBL" id="JACIJG010000040">
    <property type="protein sequence ID" value="MBB5704619.1"/>
    <property type="molecule type" value="Genomic_DNA"/>
</dbReference>
<sequence length="97" mass="10737">MVRLRDNLAIAFNGSMNPLKIKEFFQKAQPCTAFQVRLAALRDILQQATNEQKSLPAEITVTKPATVLDEIALTLFKEPLASIPGAPPVRILDHGRQ</sequence>
<dbReference type="RefSeq" id="WP_176023507.1">
    <property type="nucleotide sequence ID" value="NZ_JACIJG010000040.1"/>
</dbReference>
<evidence type="ECO:0000313" key="1">
    <source>
        <dbReference type="EMBL" id="MBB5704619.1"/>
    </source>
</evidence>
<comment type="caution">
    <text evidence="1">The sequence shown here is derived from an EMBL/GenBank/DDBJ whole genome shotgun (WGS) entry which is preliminary data.</text>
</comment>